<gene>
    <name evidence="7" type="ORF">C427_5376</name>
</gene>
<dbReference type="InterPro" id="IPR056798">
    <property type="entry name" value="ADH_Fe_C"/>
</dbReference>
<dbReference type="AlphaFoldDB" id="K6ZXF0"/>
<dbReference type="EMBL" id="CP003837">
    <property type="protein sequence ID" value="AGH47473.1"/>
    <property type="molecule type" value="Genomic_DNA"/>
</dbReference>
<proteinExistence type="inferred from homology"/>
<keyword evidence="3" id="KW-0560">Oxidoreductase</keyword>
<dbReference type="GO" id="GO:0046872">
    <property type="term" value="F:metal ion binding"/>
    <property type="evidence" value="ECO:0007669"/>
    <property type="project" value="InterPro"/>
</dbReference>
<dbReference type="Gene3D" id="1.20.1090.10">
    <property type="entry name" value="Dehydroquinate synthase-like - alpha domain"/>
    <property type="match status" value="1"/>
</dbReference>
<evidence type="ECO:0000259" key="6">
    <source>
        <dbReference type="Pfam" id="PF25137"/>
    </source>
</evidence>
<dbReference type="PATRIC" id="fig|1129794.4.peg.5358"/>
<evidence type="ECO:0000313" key="8">
    <source>
        <dbReference type="Proteomes" id="UP000011864"/>
    </source>
</evidence>
<dbReference type="PANTHER" id="PTHR11496:SF102">
    <property type="entry name" value="ALCOHOL DEHYDROGENASE 4"/>
    <property type="match status" value="1"/>
</dbReference>
<evidence type="ECO:0000256" key="4">
    <source>
        <dbReference type="ARBA" id="ARBA00023027"/>
    </source>
</evidence>
<dbReference type="InterPro" id="IPR018211">
    <property type="entry name" value="ADH_Fe_CS"/>
</dbReference>
<keyword evidence="4" id="KW-0520">NAD</keyword>
<dbReference type="CDD" id="cd08192">
    <property type="entry name" value="MAR-like"/>
    <property type="match status" value="1"/>
</dbReference>
<comment type="similarity">
    <text evidence="2">Belongs to the iron-containing alcohol dehydrogenase family.</text>
</comment>
<dbReference type="PROSITE" id="PS00060">
    <property type="entry name" value="ADH_IRON_2"/>
    <property type="match status" value="1"/>
</dbReference>
<comment type="cofactor">
    <cofactor evidence="1">
        <name>Fe cation</name>
        <dbReference type="ChEBI" id="CHEBI:24875"/>
    </cofactor>
</comment>
<feature type="domain" description="Alcohol dehydrogenase iron-type/glycerol dehydrogenase GldA" evidence="5">
    <location>
        <begin position="37"/>
        <end position="218"/>
    </location>
</feature>
<dbReference type="GO" id="GO:0004022">
    <property type="term" value="F:alcohol dehydrogenase (NAD+) activity"/>
    <property type="evidence" value="ECO:0007669"/>
    <property type="project" value="TreeGrafter"/>
</dbReference>
<dbReference type="SUPFAM" id="SSF56796">
    <property type="entry name" value="Dehydroquinate synthase-like"/>
    <property type="match status" value="1"/>
</dbReference>
<evidence type="ECO:0000259" key="5">
    <source>
        <dbReference type="Pfam" id="PF00465"/>
    </source>
</evidence>
<dbReference type="HOGENOM" id="CLU_007207_0_2_6"/>
<sequence>MKILLSIRAFIVNFFGLLIGKIIMSGKYQVTLAATEQVMFGRPASECIKELVKQYKFERVLILASKSLNENTSEISNIEAALGRHHAATIDGIQPHAPRADVIKVTDAIRSVNADLVVTVGGGSVTDAGKIAALLVKHNVTDSSQMEALRITMTETGEMVNPLDNMVDAGPDIAIICVPTTLSGGEFNPLSGATDEVSGHKQAYSHREMAPKAIILDPAITVHTPEWLWISTGVRSIDHCVETLASHLSNDFADGLAANALRMLSEGLKQMKTDPQDLDARLKCQMGAWQSMVPIIGGVPMGASHAIGHILGGACNVPHGYTSCVMSPYVLEWNRAHDESRQVRICEALGAGEKTASEALDELIRMLGMPRTLTEVGVSEDKFDMVADLTLEDIWGRTNPRPIVDANSIKEILKMAM</sequence>
<dbReference type="STRING" id="1129794.C427_5376"/>
<reference evidence="7 8" key="1">
    <citation type="journal article" date="2013" name="Genome Announc.">
        <title>Complete Genome Sequence of Glaciecola psychrophila Strain 170T.</title>
        <authorList>
            <person name="Yin J."/>
            <person name="Chen J."/>
            <person name="Liu G."/>
            <person name="Yu Y."/>
            <person name="Song L."/>
            <person name="Wang X."/>
            <person name="Qu X."/>
        </authorList>
    </citation>
    <scope>NUCLEOTIDE SEQUENCE [LARGE SCALE GENOMIC DNA]</scope>
    <source>
        <strain evidence="7 8">170</strain>
    </source>
</reference>
<accession>K6ZXF0</accession>
<dbReference type="KEGG" id="gps:C427_5376"/>
<evidence type="ECO:0000256" key="2">
    <source>
        <dbReference type="ARBA" id="ARBA00007358"/>
    </source>
</evidence>
<dbReference type="Pfam" id="PF25137">
    <property type="entry name" value="ADH_Fe_C"/>
    <property type="match status" value="1"/>
</dbReference>
<organism evidence="7 8">
    <name type="scientific">Paraglaciecola psychrophila 170</name>
    <dbReference type="NCBI Taxonomy" id="1129794"/>
    <lineage>
        <taxon>Bacteria</taxon>
        <taxon>Pseudomonadati</taxon>
        <taxon>Pseudomonadota</taxon>
        <taxon>Gammaproteobacteria</taxon>
        <taxon>Alteromonadales</taxon>
        <taxon>Alteromonadaceae</taxon>
        <taxon>Paraglaciecola</taxon>
    </lineage>
</organism>
<name>K6ZXF0_9ALTE</name>
<dbReference type="eggNOG" id="COG1454">
    <property type="taxonomic scope" value="Bacteria"/>
</dbReference>
<evidence type="ECO:0000256" key="3">
    <source>
        <dbReference type="ARBA" id="ARBA00023002"/>
    </source>
</evidence>
<keyword evidence="8" id="KW-1185">Reference proteome</keyword>
<evidence type="ECO:0000256" key="1">
    <source>
        <dbReference type="ARBA" id="ARBA00001962"/>
    </source>
</evidence>
<dbReference type="PANTHER" id="PTHR11496">
    <property type="entry name" value="ALCOHOL DEHYDROGENASE"/>
    <property type="match status" value="1"/>
</dbReference>
<feature type="domain" description="Fe-containing alcohol dehydrogenase-like C-terminal" evidence="6">
    <location>
        <begin position="230"/>
        <end position="417"/>
    </location>
</feature>
<dbReference type="OrthoDB" id="9815791at2"/>
<protein>
    <submittedName>
        <fullName evidence="7">Iron-containing alcohol dehydrogenase</fullName>
    </submittedName>
</protein>
<dbReference type="InterPro" id="IPR039697">
    <property type="entry name" value="Alcohol_dehydrogenase_Fe"/>
</dbReference>
<dbReference type="InterPro" id="IPR001670">
    <property type="entry name" value="ADH_Fe/GldA"/>
</dbReference>
<dbReference type="Pfam" id="PF00465">
    <property type="entry name" value="Fe-ADH"/>
    <property type="match status" value="1"/>
</dbReference>
<dbReference type="Proteomes" id="UP000011864">
    <property type="component" value="Chromosome"/>
</dbReference>
<evidence type="ECO:0000313" key="7">
    <source>
        <dbReference type="EMBL" id="AGH47473.1"/>
    </source>
</evidence>
<dbReference type="Gene3D" id="3.40.50.1970">
    <property type="match status" value="1"/>
</dbReference>